<keyword evidence="1" id="KW-1133">Transmembrane helix</keyword>
<feature type="transmembrane region" description="Helical" evidence="1">
    <location>
        <begin position="30"/>
        <end position="48"/>
    </location>
</feature>
<name>A0A6L2J8U9_TANCI</name>
<sequence>MELDTQMIDTYVFILNYEEKFRMMNMKRHFFYTSMMAFFPIIARRHYYLIVFNLKTGQAVIIDNSDSSVIYKGKDKDNVNFVRQVFGRHLMMYENRNADKILKVAKKTTVLKMKWKTTKEKIDCGVYMIMHMELYEGSTAAQWKTGLLPKNDKNHQMQMDTLRSRIAAKLLLHKVNNHRIKKSDYATKMTEAGEGGSNQQ</sequence>
<gene>
    <name evidence="2" type="ORF">Tci_005396</name>
</gene>
<evidence type="ECO:0000313" key="2">
    <source>
        <dbReference type="EMBL" id="GEU33418.1"/>
    </source>
</evidence>
<dbReference type="EMBL" id="BKCJ010000462">
    <property type="protein sequence ID" value="GEU33418.1"/>
    <property type="molecule type" value="Genomic_DNA"/>
</dbReference>
<proteinExistence type="predicted"/>
<accession>A0A6L2J8U9</accession>
<dbReference type="Gene3D" id="3.40.395.10">
    <property type="entry name" value="Adenoviral Proteinase, Chain A"/>
    <property type="match status" value="1"/>
</dbReference>
<reference evidence="2" key="1">
    <citation type="journal article" date="2019" name="Sci. Rep.">
        <title>Draft genome of Tanacetum cinerariifolium, the natural source of mosquito coil.</title>
        <authorList>
            <person name="Yamashiro T."/>
            <person name="Shiraishi A."/>
            <person name="Satake H."/>
            <person name="Nakayama K."/>
        </authorList>
    </citation>
    <scope>NUCLEOTIDE SEQUENCE</scope>
</reference>
<organism evidence="2">
    <name type="scientific">Tanacetum cinerariifolium</name>
    <name type="common">Dalmatian daisy</name>
    <name type="synonym">Chrysanthemum cinerariifolium</name>
    <dbReference type="NCBI Taxonomy" id="118510"/>
    <lineage>
        <taxon>Eukaryota</taxon>
        <taxon>Viridiplantae</taxon>
        <taxon>Streptophyta</taxon>
        <taxon>Embryophyta</taxon>
        <taxon>Tracheophyta</taxon>
        <taxon>Spermatophyta</taxon>
        <taxon>Magnoliopsida</taxon>
        <taxon>eudicotyledons</taxon>
        <taxon>Gunneridae</taxon>
        <taxon>Pentapetalae</taxon>
        <taxon>asterids</taxon>
        <taxon>campanulids</taxon>
        <taxon>Asterales</taxon>
        <taxon>Asteraceae</taxon>
        <taxon>Asteroideae</taxon>
        <taxon>Anthemideae</taxon>
        <taxon>Anthemidinae</taxon>
        <taxon>Tanacetum</taxon>
    </lineage>
</organism>
<dbReference type="InterPro" id="IPR038765">
    <property type="entry name" value="Papain-like_cys_pep_sf"/>
</dbReference>
<keyword evidence="1" id="KW-0472">Membrane</keyword>
<evidence type="ECO:0000256" key="1">
    <source>
        <dbReference type="SAM" id="Phobius"/>
    </source>
</evidence>
<comment type="caution">
    <text evidence="2">The sequence shown here is derived from an EMBL/GenBank/DDBJ whole genome shotgun (WGS) entry which is preliminary data.</text>
</comment>
<protein>
    <recommendedName>
        <fullName evidence="3">Ubiquitin-like protease family profile domain-containing protein</fullName>
    </recommendedName>
</protein>
<keyword evidence="1" id="KW-0812">Transmembrane</keyword>
<dbReference type="SUPFAM" id="SSF54001">
    <property type="entry name" value="Cysteine proteinases"/>
    <property type="match status" value="1"/>
</dbReference>
<dbReference type="AlphaFoldDB" id="A0A6L2J8U9"/>
<evidence type="ECO:0008006" key="3">
    <source>
        <dbReference type="Google" id="ProtNLM"/>
    </source>
</evidence>